<name>A0A4R6J7W1_9ACTN</name>
<feature type="compositionally biased region" description="Pro residues" evidence="1">
    <location>
        <begin position="167"/>
        <end position="176"/>
    </location>
</feature>
<dbReference type="PANTHER" id="PTHR35585">
    <property type="entry name" value="HHE DOMAIN PROTEIN (AFU_ORTHOLOGUE AFUA_4G00730)"/>
    <property type="match status" value="1"/>
</dbReference>
<dbReference type="EMBL" id="SNWR01000002">
    <property type="protein sequence ID" value="TDO31237.1"/>
    <property type="molecule type" value="Genomic_DNA"/>
</dbReference>
<evidence type="ECO:0000313" key="3">
    <source>
        <dbReference type="EMBL" id="TDO31237.1"/>
    </source>
</evidence>
<evidence type="ECO:0000256" key="1">
    <source>
        <dbReference type="SAM" id="MobiDB-lite"/>
    </source>
</evidence>
<accession>A0A4R6J7W1</accession>
<protein>
    <submittedName>
        <fullName evidence="3">Hemerythrin HHE cation binding domain-containing protein</fullName>
    </submittedName>
</protein>
<feature type="domain" description="Hemerythrin-like" evidence="2">
    <location>
        <begin position="32"/>
        <end position="141"/>
    </location>
</feature>
<sequence length="206" mass="22493">MTVTAWGKAPAVSSLNLPPLPPLGGETTGRNVVDVVTAEHRELLELCDRLIAAPDDKRLAGVVIAELSRHLSAEEQYLYPAVRRTVPGGDELADRELAEDRQLLITLQHLQKELSASKIKDVADAVRRHVDADAEELLPVLSQMVPIEDLIRVGNRFETAEEAAPTRPHPGTPSTPPWNKVVDPAVAVVDKLRDVVTGRTTYAKDL</sequence>
<keyword evidence="4" id="KW-1185">Reference proteome</keyword>
<evidence type="ECO:0000313" key="4">
    <source>
        <dbReference type="Proteomes" id="UP000294901"/>
    </source>
</evidence>
<dbReference type="Gene3D" id="1.20.120.520">
    <property type="entry name" value="nmb1532 protein domain like"/>
    <property type="match status" value="1"/>
</dbReference>
<gene>
    <name evidence="3" type="ORF">C8E87_6649</name>
</gene>
<dbReference type="AlphaFoldDB" id="A0A4R6J7W1"/>
<reference evidence="3 4" key="1">
    <citation type="submission" date="2019-03" db="EMBL/GenBank/DDBJ databases">
        <title>Sequencing the genomes of 1000 actinobacteria strains.</title>
        <authorList>
            <person name="Klenk H.-P."/>
        </authorList>
    </citation>
    <scope>NUCLEOTIDE SEQUENCE [LARGE SCALE GENOMIC DNA]</scope>
    <source>
        <strain evidence="3 4">DSM 43805</strain>
    </source>
</reference>
<dbReference type="PANTHER" id="PTHR35585:SF1">
    <property type="entry name" value="HHE DOMAIN PROTEIN (AFU_ORTHOLOGUE AFUA_4G00730)"/>
    <property type="match status" value="1"/>
</dbReference>
<organism evidence="3 4">
    <name type="scientific">Paractinoplanes brasiliensis</name>
    <dbReference type="NCBI Taxonomy" id="52695"/>
    <lineage>
        <taxon>Bacteria</taxon>
        <taxon>Bacillati</taxon>
        <taxon>Actinomycetota</taxon>
        <taxon>Actinomycetes</taxon>
        <taxon>Micromonosporales</taxon>
        <taxon>Micromonosporaceae</taxon>
        <taxon>Paractinoplanes</taxon>
    </lineage>
</organism>
<dbReference type="Pfam" id="PF01814">
    <property type="entry name" value="Hemerythrin"/>
    <property type="match status" value="1"/>
</dbReference>
<dbReference type="Proteomes" id="UP000294901">
    <property type="component" value="Unassembled WGS sequence"/>
</dbReference>
<proteinExistence type="predicted"/>
<comment type="caution">
    <text evidence="3">The sequence shown here is derived from an EMBL/GenBank/DDBJ whole genome shotgun (WGS) entry which is preliminary data.</text>
</comment>
<dbReference type="InterPro" id="IPR012312">
    <property type="entry name" value="Hemerythrin-like"/>
</dbReference>
<feature type="region of interest" description="Disordered" evidence="1">
    <location>
        <begin position="160"/>
        <end position="180"/>
    </location>
</feature>
<evidence type="ECO:0000259" key="2">
    <source>
        <dbReference type="Pfam" id="PF01814"/>
    </source>
</evidence>